<gene>
    <name evidence="9" type="ORF">UFOPK2761_03189</name>
</gene>
<dbReference type="EMBL" id="CAEZYQ010000039">
    <property type="protein sequence ID" value="CAB4767622.1"/>
    <property type="molecule type" value="Genomic_DNA"/>
</dbReference>
<comment type="cofactor">
    <cofactor evidence="1">
        <name>Zn(2+)</name>
        <dbReference type="ChEBI" id="CHEBI:29105"/>
    </cofactor>
</comment>
<dbReference type="Gene3D" id="3.30.2010.10">
    <property type="entry name" value="Metalloproteases ('zincins'), catalytic domain"/>
    <property type="match status" value="1"/>
</dbReference>
<proteinExistence type="predicted"/>
<evidence type="ECO:0000256" key="5">
    <source>
        <dbReference type="ARBA" id="ARBA00022833"/>
    </source>
</evidence>
<evidence type="ECO:0000259" key="8">
    <source>
        <dbReference type="Pfam" id="PF01435"/>
    </source>
</evidence>
<protein>
    <submittedName>
        <fullName evidence="9">Unannotated protein</fullName>
    </submittedName>
</protein>
<keyword evidence="5" id="KW-0862">Zinc</keyword>
<dbReference type="CDD" id="cd07326">
    <property type="entry name" value="M56_BlaR1_MecR1_like"/>
    <property type="match status" value="1"/>
</dbReference>
<keyword evidence="7" id="KW-0812">Transmembrane</keyword>
<evidence type="ECO:0000256" key="3">
    <source>
        <dbReference type="ARBA" id="ARBA00022723"/>
    </source>
</evidence>
<sequence>MTAAVLLLTWAVIAATWGGRLIDGGSWQYLSPRNGVLAWQAVSFSVVLAAALAGVVLALPWLPLEAYLADKLGSHSPVVIAHYETPLGAWPGIVGLTAVGMFLGALGFSVVRLSLRDSARRRRQRAHLQLVGHTHPDGFTIIDTDVPLAYCLPGRAGAVVLSSAAVDLLTDAERRLVVGHEHRHLSARHHLPIVLAEALLRTFPAVPLFRLAAVRVRVLVEMSADDSASTAAERRDLARALVTMGAGARPEVALGASDTASVQRVRRLAATPARRSWTGVLVAPAIGVVLAMPIALAAAPGIEAATRDCCRLDAAAVARP</sequence>
<keyword evidence="6" id="KW-0482">Metalloprotease</keyword>
<keyword evidence="2" id="KW-0645">Protease</keyword>
<dbReference type="AlphaFoldDB" id="A0A6J6V601"/>
<evidence type="ECO:0000256" key="1">
    <source>
        <dbReference type="ARBA" id="ARBA00001947"/>
    </source>
</evidence>
<dbReference type="Pfam" id="PF01435">
    <property type="entry name" value="Peptidase_M48"/>
    <property type="match status" value="1"/>
</dbReference>
<keyword evidence="3" id="KW-0479">Metal-binding</keyword>
<dbReference type="InterPro" id="IPR052173">
    <property type="entry name" value="Beta-lactam_resp_regulator"/>
</dbReference>
<feature type="transmembrane region" description="Helical" evidence="7">
    <location>
        <begin position="37"/>
        <end position="59"/>
    </location>
</feature>
<keyword evidence="7" id="KW-1133">Transmembrane helix</keyword>
<evidence type="ECO:0000256" key="6">
    <source>
        <dbReference type="ARBA" id="ARBA00023049"/>
    </source>
</evidence>
<evidence type="ECO:0000256" key="4">
    <source>
        <dbReference type="ARBA" id="ARBA00022801"/>
    </source>
</evidence>
<name>A0A6J6V601_9ZZZZ</name>
<keyword evidence="7" id="KW-0472">Membrane</keyword>
<feature type="transmembrane region" description="Helical" evidence="7">
    <location>
        <begin position="89"/>
        <end position="115"/>
    </location>
</feature>
<evidence type="ECO:0000313" key="9">
    <source>
        <dbReference type="EMBL" id="CAB4767622.1"/>
    </source>
</evidence>
<dbReference type="GO" id="GO:0004222">
    <property type="term" value="F:metalloendopeptidase activity"/>
    <property type="evidence" value="ECO:0007669"/>
    <property type="project" value="InterPro"/>
</dbReference>
<feature type="transmembrane region" description="Helical" evidence="7">
    <location>
        <begin position="276"/>
        <end position="299"/>
    </location>
</feature>
<organism evidence="9">
    <name type="scientific">freshwater metagenome</name>
    <dbReference type="NCBI Taxonomy" id="449393"/>
    <lineage>
        <taxon>unclassified sequences</taxon>
        <taxon>metagenomes</taxon>
        <taxon>ecological metagenomes</taxon>
    </lineage>
</organism>
<keyword evidence="4" id="KW-0378">Hydrolase</keyword>
<evidence type="ECO:0000256" key="2">
    <source>
        <dbReference type="ARBA" id="ARBA00022670"/>
    </source>
</evidence>
<dbReference type="GO" id="GO:0046872">
    <property type="term" value="F:metal ion binding"/>
    <property type="evidence" value="ECO:0007669"/>
    <property type="project" value="UniProtKB-KW"/>
</dbReference>
<dbReference type="GO" id="GO:0006508">
    <property type="term" value="P:proteolysis"/>
    <property type="evidence" value="ECO:0007669"/>
    <property type="project" value="UniProtKB-KW"/>
</dbReference>
<reference evidence="9" key="1">
    <citation type="submission" date="2020-05" db="EMBL/GenBank/DDBJ databases">
        <authorList>
            <person name="Chiriac C."/>
            <person name="Salcher M."/>
            <person name="Ghai R."/>
            <person name="Kavagutti S V."/>
        </authorList>
    </citation>
    <scope>NUCLEOTIDE SEQUENCE</scope>
</reference>
<evidence type="ECO:0000256" key="7">
    <source>
        <dbReference type="SAM" id="Phobius"/>
    </source>
</evidence>
<feature type="domain" description="Peptidase M48" evidence="8">
    <location>
        <begin position="135"/>
        <end position="201"/>
    </location>
</feature>
<dbReference type="InterPro" id="IPR001915">
    <property type="entry name" value="Peptidase_M48"/>
</dbReference>
<accession>A0A6J6V601</accession>
<dbReference type="PANTHER" id="PTHR34978">
    <property type="entry name" value="POSSIBLE SENSOR-TRANSDUCER PROTEIN BLAR"/>
    <property type="match status" value="1"/>
</dbReference>
<dbReference type="PANTHER" id="PTHR34978:SF3">
    <property type="entry name" value="SLR0241 PROTEIN"/>
    <property type="match status" value="1"/>
</dbReference>